<dbReference type="PANTHER" id="PTHR12044:SF10">
    <property type="entry name" value="MEIOSIS INHIBITOR PROTEIN 1"/>
    <property type="match status" value="1"/>
</dbReference>
<dbReference type="InterPro" id="IPR016024">
    <property type="entry name" value="ARM-type_fold"/>
</dbReference>
<proteinExistence type="predicted"/>
<dbReference type="Proteomes" id="UP000515140">
    <property type="component" value="Unplaced"/>
</dbReference>
<dbReference type="InterPro" id="IPR052133">
    <property type="entry name" value="Immune_Signaling-Apoptosis_Reg"/>
</dbReference>
<dbReference type="InterPro" id="IPR011989">
    <property type="entry name" value="ARM-like"/>
</dbReference>
<dbReference type="Gene3D" id="1.25.10.10">
    <property type="entry name" value="Leucine-rich Repeat Variant"/>
    <property type="match status" value="1"/>
</dbReference>
<name>A0A6P5JZR5_PHACI</name>
<dbReference type="InParanoid" id="A0A6P5JZR5"/>
<protein>
    <submittedName>
        <fullName evidence="2">Meiosis inhibitor protein 1 isoform X1</fullName>
    </submittedName>
</protein>
<dbReference type="RefSeq" id="XP_020838398.1">
    <property type="nucleotide sequence ID" value="XM_020982739.1"/>
</dbReference>
<dbReference type="CTD" id="150365"/>
<evidence type="ECO:0000313" key="1">
    <source>
        <dbReference type="Proteomes" id="UP000515140"/>
    </source>
</evidence>
<evidence type="ECO:0000313" key="2">
    <source>
        <dbReference type="RefSeq" id="XP_020838398.1"/>
    </source>
</evidence>
<gene>
    <name evidence="2" type="primary">MEI1</name>
</gene>
<dbReference type="GeneID" id="110205849"/>
<dbReference type="FunCoup" id="A0A6P5JZR5">
    <property type="interactions" value="58"/>
</dbReference>
<keyword evidence="1" id="KW-1185">Reference proteome</keyword>
<dbReference type="SUPFAM" id="SSF48371">
    <property type="entry name" value="ARM repeat"/>
    <property type="match status" value="1"/>
</dbReference>
<dbReference type="PANTHER" id="PTHR12044">
    <property type="entry name" value="BCL2 INTERACTING MEDIATOR OF CELL DEATH"/>
    <property type="match status" value="1"/>
</dbReference>
<organism evidence="1 2">
    <name type="scientific">Phascolarctos cinereus</name>
    <name type="common">Koala</name>
    <dbReference type="NCBI Taxonomy" id="38626"/>
    <lineage>
        <taxon>Eukaryota</taxon>
        <taxon>Metazoa</taxon>
        <taxon>Chordata</taxon>
        <taxon>Craniata</taxon>
        <taxon>Vertebrata</taxon>
        <taxon>Euteleostomi</taxon>
        <taxon>Mammalia</taxon>
        <taxon>Metatheria</taxon>
        <taxon>Diprotodontia</taxon>
        <taxon>Phascolarctidae</taxon>
        <taxon>Phascolarctos</taxon>
    </lineage>
</organism>
<dbReference type="GO" id="GO:0007127">
    <property type="term" value="P:meiosis I"/>
    <property type="evidence" value="ECO:0007669"/>
    <property type="project" value="TreeGrafter"/>
</dbReference>
<reference evidence="2" key="1">
    <citation type="submission" date="2025-08" db="UniProtKB">
        <authorList>
            <consortium name="RefSeq"/>
        </authorList>
    </citation>
    <scope>IDENTIFICATION</scope>
    <source>
        <tissue evidence="2">Spleen</tissue>
    </source>
</reference>
<accession>A0A6P5JZR5</accession>
<dbReference type="KEGG" id="pcw:110205849"/>
<sequence>MLLPAQAHLEEPRLGPLLAACACAQPVLLVLEEVPVPRLGVRRGWRRGPGSEGTRRQWERRCCCMSGPISGTTRAGCCPCRRASAWPAPWSCCSPPAASRFQKQSYSTDLWERRPPPQLVRKKHMLSCFHDALVRHTTSVTQLLAQNETVCTHLIGILFGLLRSIDDGGVLELSMEVLIQLIVQLKLGPFIHCLLGECQKELCNMPSMRGSLATVTLLGKMADAIPSLAEILVVEHGNLVEHQLRGLMYPDEAVKAAVCYLYGKLYSSPTVAEKLSGHFREKLCPLFLTTLDSAQTKELQINCMGLLRQLLKYDLFVSVIMSTSRTAGISADAEVLQEENALPLVLKKLLLSRDETLQVASTQCMAAVLVHSPVKYAAAFIHADIPEFLFERLSCASEALLRAAYSCLLLLTEERLFFSKCHAVYGIEALVRSLKGILQLNSPELLKQGLMLFTEILKRQPEEIQLFTNSATCRDASGVLREAVSNPVLEVVAEAVRAVAAFFRKHHLSSPPVPYGELQALVQALLDRCADLSPPVSQRPLPSCGLLLPGGHPPNRGPSRAVLQQRDILWGALEGFQNACRLAIEFRNEPSAWENPFTAPSTEKEDTLETFSEFLLSACDSLCIPTVMRHSEQATQPALMEIFLSVLSSLFIIVPHMKEKFSKKLASSSFIRLSLELKARFCCGQSHLALNQACSSFLCSLCLNLFSALEETRPPPREGLSIVSSILQHSLAQVNTRGSESLALLSDSLYVDEAARQRQYCLLLLLYLAYIHEDRFMPEAELFSAVRSLLLSVQDQGERPPPVIFRAALYLLAICQDKAEPLEKAPLSAIRKILEGISDLRLVYSHHPCTLKFFLMYPDLLSRFGHCMLELWLSWEDGGSPEGEDRASAASARPAALADHGDPLLPILKSGSSVLLILLDLVYSSPMDIARKVLTILKTFLKENEDIQVGSLLRGHFLQILQQLLVESGAAPLQASSNLPLLLSLLFLVQPKNETQRELDSTDLKLLHQVSNLCGKCSLDHVEMLLSSFNFLYWSLHQTTPGSRKRAVAVLLSSTPLLTLLQKTLGLTWMEPAPASALLGPPTKETALLCSGWLLTASLSAQQHLGGLEVHQTLTVELDKVLHTLAFRKKKAALFSASILRFLRTALEQNFSSALVMLVSSDSGQSPSPEDSALSPLSLQQVLFLVVSLQNLLVQKDLLLSQAVVGCLEALVDFLQARSPDVARHVAAQPWNRFLLFTLLDAGDNSFLSPEILRLMTLFVRFRSSSVLSQDDIGYVLQETAKVNFSELSMATLQALSCFLLQVQSTGSLSNPALSMTIRTLGETLSERSLAPPRRQDLVCLGGVAVSFSHIRD</sequence>